<protein>
    <recommendedName>
        <fullName evidence="4">Receptor ligand binding region domain-containing protein</fullName>
    </recommendedName>
</protein>
<evidence type="ECO:0000313" key="3">
    <source>
        <dbReference type="Proteomes" id="UP000678393"/>
    </source>
</evidence>
<keyword evidence="3" id="KW-1185">Reference proteome</keyword>
<evidence type="ECO:0008006" key="4">
    <source>
        <dbReference type="Google" id="ProtNLM"/>
    </source>
</evidence>
<keyword evidence="1" id="KW-0732">Signal</keyword>
<dbReference type="EMBL" id="CAJHNH020000885">
    <property type="protein sequence ID" value="CAG5120360.1"/>
    <property type="molecule type" value="Genomic_DNA"/>
</dbReference>
<sequence>MLIFSLLLTFVAMGLIDSRCTRTRNGQGYPLTIGLLSSSANDQKPQNVFKREMFLSGEVANCFKVPNYLNLAVNDTLMIPQHGWTRIESAINDSVSNETYKGILPNLIVGPFYVNLAMILQRMGIPYLVTDYKGFDWIDMNRVQDTVKWKTVVEMRPPVQAQNLAVLDLFLHRNWKSAMMVMPESAADNQECQDLIGQLLNHSLSVIPYTVDPKSPTLTASLREFLINAKMYLQTQLLVCSPRDPRDKLIEAVLTLARPFGILQDREFSFVMVDP</sequence>
<evidence type="ECO:0000256" key="1">
    <source>
        <dbReference type="SAM" id="SignalP"/>
    </source>
</evidence>
<dbReference type="OrthoDB" id="5984008at2759"/>
<comment type="caution">
    <text evidence="2">The sequence shown here is derived from an EMBL/GenBank/DDBJ whole genome shotgun (WGS) entry which is preliminary data.</text>
</comment>
<feature type="signal peptide" evidence="1">
    <location>
        <begin position="1"/>
        <end position="18"/>
    </location>
</feature>
<feature type="chain" id="PRO_5035874613" description="Receptor ligand binding region domain-containing protein" evidence="1">
    <location>
        <begin position="19"/>
        <end position="275"/>
    </location>
</feature>
<dbReference type="InterPro" id="IPR028082">
    <property type="entry name" value="Peripla_BP_I"/>
</dbReference>
<organism evidence="2 3">
    <name type="scientific">Candidula unifasciata</name>
    <dbReference type="NCBI Taxonomy" id="100452"/>
    <lineage>
        <taxon>Eukaryota</taxon>
        <taxon>Metazoa</taxon>
        <taxon>Spiralia</taxon>
        <taxon>Lophotrochozoa</taxon>
        <taxon>Mollusca</taxon>
        <taxon>Gastropoda</taxon>
        <taxon>Heterobranchia</taxon>
        <taxon>Euthyneura</taxon>
        <taxon>Panpulmonata</taxon>
        <taxon>Eupulmonata</taxon>
        <taxon>Stylommatophora</taxon>
        <taxon>Helicina</taxon>
        <taxon>Helicoidea</taxon>
        <taxon>Geomitridae</taxon>
        <taxon>Candidula</taxon>
    </lineage>
</organism>
<accession>A0A8S3YYS4</accession>
<feature type="non-terminal residue" evidence="2">
    <location>
        <position position="275"/>
    </location>
</feature>
<reference evidence="2" key="1">
    <citation type="submission" date="2021-04" db="EMBL/GenBank/DDBJ databases">
        <authorList>
            <consortium name="Molecular Ecology Group"/>
        </authorList>
    </citation>
    <scope>NUCLEOTIDE SEQUENCE</scope>
</reference>
<dbReference type="Proteomes" id="UP000678393">
    <property type="component" value="Unassembled WGS sequence"/>
</dbReference>
<proteinExistence type="predicted"/>
<evidence type="ECO:0000313" key="2">
    <source>
        <dbReference type="EMBL" id="CAG5120360.1"/>
    </source>
</evidence>
<gene>
    <name evidence="2" type="ORF">CUNI_LOCUS5918</name>
</gene>
<name>A0A8S3YYS4_9EUPU</name>
<dbReference type="SUPFAM" id="SSF53822">
    <property type="entry name" value="Periplasmic binding protein-like I"/>
    <property type="match status" value="1"/>
</dbReference>
<dbReference type="AlphaFoldDB" id="A0A8S3YYS4"/>